<reference evidence="1 2" key="1">
    <citation type="submission" date="2018-12" db="EMBL/GenBank/DDBJ databases">
        <authorList>
            <person name="Feng G."/>
            <person name="Zhu H."/>
        </authorList>
    </citation>
    <scope>NUCLEOTIDE SEQUENCE [LARGE SCALE GENOMIC DNA]</scope>
    <source>
        <strain evidence="1 2">9PBR-2</strain>
    </source>
</reference>
<dbReference type="RefSeq" id="WP_125429131.1">
    <property type="nucleotide sequence ID" value="NZ_RWIS01000005.1"/>
</dbReference>
<protein>
    <submittedName>
        <fullName evidence="1">Uncharacterized protein</fullName>
    </submittedName>
</protein>
<dbReference type="EMBL" id="RWIS01000005">
    <property type="protein sequence ID" value="RSK33962.1"/>
    <property type="molecule type" value="Genomic_DNA"/>
</dbReference>
<organism evidence="1 2">
    <name type="scientific">Hymenobacter metallilatus</name>
    <dbReference type="NCBI Taxonomy" id="2493666"/>
    <lineage>
        <taxon>Bacteria</taxon>
        <taxon>Pseudomonadati</taxon>
        <taxon>Bacteroidota</taxon>
        <taxon>Cytophagia</taxon>
        <taxon>Cytophagales</taxon>
        <taxon>Hymenobacteraceae</taxon>
        <taxon>Hymenobacter</taxon>
    </lineage>
</organism>
<dbReference type="Pfam" id="PF10902">
    <property type="entry name" value="WYL_2"/>
    <property type="match status" value="1"/>
</dbReference>
<dbReference type="AlphaFoldDB" id="A0A428JLY1"/>
<sequence length="122" mass="13912">MARTLRVQLHQRKKWGNKEYLLDLLGKTAVRFTYQTVTDGSARGGSPKGRIRLAEGTRNLQLVPASKQPKSFRPYSRTTKTYYDYGKKAWRSFRSVEVVSILNYLDPKTGKVLNYAAPLDGN</sequence>
<gene>
    <name evidence="1" type="ORF">EI290_09660</name>
</gene>
<dbReference type="OrthoDB" id="9840434at2"/>
<dbReference type="Proteomes" id="UP000280066">
    <property type="component" value="Unassembled WGS sequence"/>
</dbReference>
<proteinExistence type="predicted"/>
<keyword evidence="2" id="KW-1185">Reference proteome</keyword>
<comment type="caution">
    <text evidence="1">The sequence shown here is derived from an EMBL/GenBank/DDBJ whole genome shotgun (WGS) entry which is preliminary data.</text>
</comment>
<dbReference type="InterPro" id="IPR024401">
    <property type="entry name" value="WYL_prot"/>
</dbReference>
<evidence type="ECO:0000313" key="1">
    <source>
        <dbReference type="EMBL" id="RSK33962.1"/>
    </source>
</evidence>
<name>A0A428JLY1_9BACT</name>
<accession>A0A428JLY1</accession>
<evidence type="ECO:0000313" key="2">
    <source>
        <dbReference type="Proteomes" id="UP000280066"/>
    </source>
</evidence>